<dbReference type="OrthoDB" id="3800738at2759"/>
<sequence>MTSNAQNTVLSTPDLLICILSQLPHSSLLKAKLVSKTWASLFKLVDIQAALFEHPRPKVSALYTETYSDILKNKFPTFWSTNEKEPDKAGIPKSYFTKKLDPKESNEMPVDVSKIHHSSEIHLQETRTPQPQPQGDVDKCLNLHWRQLLVCQPAVEVLEIVQNVDIRGGGVIEFRTIIPRPNGLQMGFLYDAVRHWYEVERSFEVKLLWNRKTGDRIRRYDTYVDGPSYQTAEDKPCVTIWGRTSVGCGQYGGLTYSKHTFKSHGRHGKEPGPQVIKSGDEEVEYSMSKPKKISVGWELFASSQEEEEEEEEEEEGN</sequence>
<organism evidence="3 4">
    <name type="scientific">Scytalidium lignicola</name>
    <name type="common">Hyphomycete</name>
    <dbReference type="NCBI Taxonomy" id="5539"/>
    <lineage>
        <taxon>Eukaryota</taxon>
        <taxon>Fungi</taxon>
        <taxon>Dikarya</taxon>
        <taxon>Ascomycota</taxon>
        <taxon>Pezizomycotina</taxon>
        <taxon>Leotiomycetes</taxon>
        <taxon>Leotiomycetes incertae sedis</taxon>
        <taxon>Scytalidium</taxon>
    </lineage>
</organism>
<feature type="non-terminal residue" evidence="3">
    <location>
        <position position="1"/>
    </location>
</feature>
<dbReference type="Pfam" id="PF00646">
    <property type="entry name" value="F-box"/>
    <property type="match status" value="1"/>
</dbReference>
<accession>A0A3E2GU78</accession>
<dbReference type="EMBL" id="NCSJ02000418">
    <property type="protein sequence ID" value="RFU24650.1"/>
    <property type="molecule type" value="Genomic_DNA"/>
</dbReference>
<reference evidence="3 4" key="1">
    <citation type="submission" date="2018-05" db="EMBL/GenBank/DDBJ databases">
        <title>Draft genome sequence of Scytalidium lignicola DSM 105466, a ubiquitous saprotrophic fungus.</title>
        <authorList>
            <person name="Buettner E."/>
            <person name="Gebauer A.M."/>
            <person name="Hofrichter M."/>
            <person name="Liers C."/>
            <person name="Kellner H."/>
        </authorList>
    </citation>
    <scope>NUCLEOTIDE SEQUENCE [LARGE SCALE GENOMIC DNA]</scope>
    <source>
        <strain evidence="3 4">DSM 105466</strain>
    </source>
</reference>
<evidence type="ECO:0000256" key="1">
    <source>
        <dbReference type="SAM" id="MobiDB-lite"/>
    </source>
</evidence>
<dbReference type="InterPro" id="IPR001810">
    <property type="entry name" value="F-box_dom"/>
</dbReference>
<name>A0A3E2GU78_SCYLI</name>
<comment type="caution">
    <text evidence="3">The sequence shown here is derived from an EMBL/GenBank/DDBJ whole genome shotgun (WGS) entry which is preliminary data.</text>
</comment>
<evidence type="ECO:0000259" key="2">
    <source>
        <dbReference type="Pfam" id="PF00646"/>
    </source>
</evidence>
<dbReference type="InterPro" id="IPR036047">
    <property type="entry name" value="F-box-like_dom_sf"/>
</dbReference>
<feature type="region of interest" description="Disordered" evidence="1">
    <location>
        <begin position="262"/>
        <end position="282"/>
    </location>
</feature>
<protein>
    <recommendedName>
        <fullName evidence="2">F-box domain-containing protein</fullName>
    </recommendedName>
</protein>
<dbReference type="OMA" id="TSVGCGQ"/>
<evidence type="ECO:0000313" key="3">
    <source>
        <dbReference type="EMBL" id="RFU24650.1"/>
    </source>
</evidence>
<dbReference type="SUPFAM" id="SSF81383">
    <property type="entry name" value="F-box domain"/>
    <property type="match status" value="1"/>
</dbReference>
<dbReference type="Proteomes" id="UP000258309">
    <property type="component" value="Unassembled WGS sequence"/>
</dbReference>
<dbReference type="AlphaFoldDB" id="A0A3E2GU78"/>
<gene>
    <name evidence="3" type="ORF">B7463_g11687</name>
</gene>
<feature type="non-terminal residue" evidence="3">
    <location>
        <position position="317"/>
    </location>
</feature>
<keyword evidence="4" id="KW-1185">Reference proteome</keyword>
<proteinExistence type="predicted"/>
<feature type="domain" description="F-box" evidence="2">
    <location>
        <begin position="13"/>
        <end position="45"/>
    </location>
</feature>
<evidence type="ECO:0000313" key="4">
    <source>
        <dbReference type="Proteomes" id="UP000258309"/>
    </source>
</evidence>